<organism evidence="2 3">
    <name type="scientific">Bacteroides reticulotermitis</name>
    <dbReference type="NCBI Taxonomy" id="1133319"/>
    <lineage>
        <taxon>Bacteria</taxon>
        <taxon>Pseudomonadati</taxon>
        <taxon>Bacteroidota</taxon>
        <taxon>Bacteroidia</taxon>
        <taxon>Bacteroidales</taxon>
        <taxon>Bacteroidaceae</taxon>
        <taxon>Bacteroides</taxon>
    </lineage>
</organism>
<name>A0A840D650_9BACE</name>
<comment type="caution">
    <text evidence="2">The sequence shown here is derived from an EMBL/GenBank/DDBJ whole genome shotgun (WGS) entry which is preliminary data.</text>
</comment>
<feature type="non-terminal residue" evidence="2">
    <location>
        <position position="30"/>
    </location>
</feature>
<keyword evidence="3" id="KW-1185">Reference proteome</keyword>
<sequence>MKKIIVLSALIMGGLAAQAQEQPVVLGKFA</sequence>
<dbReference type="EMBL" id="JACIER010000027">
    <property type="protein sequence ID" value="MBB4046279.1"/>
    <property type="molecule type" value="Genomic_DNA"/>
</dbReference>
<proteinExistence type="predicted"/>
<dbReference type="Proteomes" id="UP000560658">
    <property type="component" value="Unassembled WGS sequence"/>
</dbReference>
<reference evidence="2" key="1">
    <citation type="submission" date="2020-08" db="EMBL/GenBank/DDBJ databases">
        <title>Genomic Encyclopedia of Type Strains, Phase IV (KMG-IV): sequencing the most valuable type-strain genomes for metagenomic binning, comparative biology and taxonomic classification.</title>
        <authorList>
            <person name="Goeker M."/>
        </authorList>
    </citation>
    <scope>NUCLEOTIDE SEQUENCE [LARGE SCALE GENOMIC DNA]</scope>
    <source>
        <strain evidence="2">DSM 105720</strain>
    </source>
</reference>
<accession>A0A840D650</accession>
<dbReference type="EMBL" id="JACIER010000010">
    <property type="protein sequence ID" value="MBB4044883.1"/>
    <property type="molecule type" value="Genomic_DNA"/>
</dbReference>
<gene>
    <name evidence="1" type="ORF">GGR06_002681</name>
    <name evidence="2" type="ORF">GGR06_004113</name>
</gene>
<dbReference type="AlphaFoldDB" id="A0A840D650"/>
<protein>
    <submittedName>
        <fullName evidence="2">Uncharacterized protein</fullName>
    </submittedName>
</protein>
<evidence type="ECO:0000313" key="1">
    <source>
        <dbReference type="EMBL" id="MBB4044883.1"/>
    </source>
</evidence>
<evidence type="ECO:0000313" key="2">
    <source>
        <dbReference type="EMBL" id="MBB4046279.1"/>
    </source>
</evidence>
<evidence type="ECO:0000313" key="3">
    <source>
        <dbReference type="Proteomes" id="UP000560658"/>
    </source>
</evidence>